<dbReference type="PANTHER" id="PTHR42840">
    <property type="entry name" value="NAD(P)-BINDING ROSSMANN-FOLD SUPERFAMILY PROTEIN-RELATED"/>
    <property type="match status" value="1"/>
</dbReference>
<evidence type="ECO:0000256" key="2">
    <source>
        <dbReference type="ARBA" id="ARBA00023002"/>
    </source>
</evidence>
<evidence type="ECO:0000313" key="5">
    <source>
        <dbReference type="EMBL" id="HGI30578.1"/>
    </source>
</evidence>
<sequence>MEKVAFVLVGAGRAGMVHGRNLVHYIPEGELKAVVDVDAAKAQEAAGELGVRWYTSFDEALEKESFDAVCIASLTFTHRDIVEKAAGARKHIFCEKPLAQNLEEALAMKRAVEAAGVKFQIGFMRRYDPEVRRAWEMVQEGLIGDLVLVKSTGRGPGLPPAWIWDRAKSGGMLAEVSSHDIDAVLWFVQKKPERVFMEAKNFKSPEARTQFPDFYDHYLLTIAFLDGPFGVVDGGCPVGYAYDARMEILGTKGMIRVGETEGRGPVLYTPEKKAVRDTQAGWALRFRDGYLEELKAFIRAVLADTVPTPSLEDGLRVVRVVEAGHESLALGQPVAIKEW</sequence>
<dbReference type="Pfam" id="PF02894">
    <property type="entry name" value="GFO_IDH_MocA_C"/>
    <property type="match status" value="1"/>
</dbReference>
<dbReference type="PANTHER" id="PTHR42840:SF3">
    <property type="entry name" value="BINDING ROSSMANN FOLD OXIDOREDUCTASE, PUTATIVE (AFU_ORTHOLOGUE AFUA_2G10240)-RELATED"/>
    <property type="match status" value="1"/>
</dbReference>
<dbReference type="Pfam" id="PF01408">
    <property type="entry name" value="GFO_IDH_MocA"/>
    <property type="match status" value="1"/>
</dbReference>
<name>A0A7V3YG99_9BACT</name>
<keyword evidence="2" id="KW-0560">Oxidoreductase</keyword>
<feature type="domain" description="Gfo/Idh/MocA-like oxidoreductase N-terminal" evidence="3">
    <location>
        <begin position="6"/>
        <end position="123"/>
    </location>
</feature>
<dbReference type="GO" id="GO:0000166">
    <property type="term" value="F:nucleotide binding"/>
    <property type="evidence" value="ECO:0007669"/>
    <property type="project" value="InterPro"/>
</dbReference>
<dbReference type="EMBL" id="DTFV01000064">
    <property type="protein sequence ID" value="HGI30578.1"/>
    <property type="molecule type" value="Genomic_DNA"/>
</dbReference>
<dbReference type="InterPro" id="IPR004104">
    <property type="entry name" value="Gfo/Idh/MocA-like_OxRdtase_C"/>
</dbReference>
<dbReference type="SUPFAM" id="SSF51735">
    <property type="entry name" value="NAD(P)-binding Rossmann-fold domains"/>
    <property type="match status" value="1"/>
</dbReference>
<dbReference type="InterPro" id="IPR036291">
    <property type="entry name" value="NAD(P)-bd_dom_sf"/>
</dbReference>
<evidence type="ECO:0008006" key="6">
    <source>
        <dbReference type="Google" id="ProtNLM"/>
    </source>
</evidence>
<feature type="domain" description="Gfo/Idh/MocA-like oxidoreductase C-terminal" evidence="4">
    <location>
        <begin position="136"/>
        <end position="336"/>
    </location>
</feature>
<organism evidence="5">
    <name type="scientific">Candidatus Caldatribacterium californiense</name>
    <dbReference type="NCBI Taxonomy" id="1454726"/>
    <lineage>
        <taxon>Bacteria</taxon>
        <taxon>Pseudomonadati</taxon>
        <taxon>Atribacterota</taxon>
        <taxon>Atribacteria</taxon>
        <taxon>Atribacterales</taxon>
        <taxon>Candidatus Caldatribacteriaceae</taxon>
        <taxon>Candidatus Caldatribacterium</taxon>
    </lineage>
</organism>
<gene>
    <name evidence="5" type="ORF">ENV30_04620</name>
</gene>
<dbReference type="AlphaFoldDB" id="A0A7V3YG99"/>
<comment type="caution">
    <text evidence="5">The sequence shown here is derived from an EMBL/GenBank/DDBJ whole genome shotgun (WGS) entry which is preliminary data.</text>
</comment>
<reference evidence="5" key="1">
    <citation type="journal article" date="2020" name="mSystems">
        <title>Genome- and Community-Level Interaction Insights into Carbon Utilization and Element Cycling Functions of Hydrothermarchaeota in Hydrothermal Sediment.</title>
        <authorList>
            <person name="Zhou Z."/>
            <person name="Liu Y."/>
            <person name="Xu W."/>
            <person name="Pan J."/>
            <person name="Luo Z.H."/>
            <person name="Li M."/>
        </authorList>
    </citation>
    <scope>NUCLEOTIDE SEQUENCE [LARGE SCALE GENOMIC DNA]</scope>
    <source>
        <strain evidence="5">SpSt-747</strain>
    </source>
</reference>
<dbReference type="Gene3D" id="3.40.50.720">
    <property type="entry name" value="NAD(P)-binding Rossmann-like Domain"/>
    <property type="match status" value="1"/>
</dbReference>
<dbReference type="GO" id="GO:0016491">
    <property type="term" value="F:oxidoreductase activity"/>
    <property type="evidence" value="ECO:0007669"/>
    <property type="project" value="UniProtKB-KW"/>
</dbReference>
<evidence type="ECO:0000256" key="1">
    <source>
        <dbReference type="ARBA" id="ARBA00010928"/>
    </source>
</evidence>
<accession>A0A7V3YG99</accession>
<dbReference type="SUPFAM" id="SSF55347">
    <property type="entry name" value="Glyceraldehyde-3-phosphate dehydrogenase-like, C-terminal domain"/>
    <property type="match status" value="1"/>
</dbReference>
<comment type="similarity">
    <text evidence="1">Belongs to the Gfo/Idh/MocA family.</text>
</comment>
<evidence type="ECO:0000259" key="3">
    <source>
        <dbReference type="Pfam" id="PF01408"/>
    </source>
</evidence>
<protein>
    <recommendedName>
        <fullName evidence="6">Oxidoreductase</fullName>
    </recommendedName>
</protein>
<proteinExistence type="inferred from homology"/>
<evidence type="ECO:0000259" key="4">
    <source>
        <dbReference type="Pfam" id="PF02894"/>
    </source>
</evidence>
<dbReference type="GO" id="GO:0005737">
    <property type="term" value="C:cytoplasm"/>
    <property type="evidence" value="ECO:0007669"/>
    <property type="project" value="TreeGrafter"/>
</dbReference>
<dbReference type="Gene3D" id="3.30.360.10">
    <property type="entry name" value="Dihydrodipicolinate Reductase, domain 2"/>
    <property type="match status" value="1"/>
</dbReference>
<dbReference type="GO" id="GO:0006740">
    <property type="term" value="P:NADPH regeneration"/>
    <property type="evidence" value="ECO:0007669"/>
    <property type="project" value="TreeGrafter"/>
</dbReference>
<dbReference type="InterPro" id="IPR000683">
    <property type="entry name" value="Gfo/Idh/MocA-like_OxRdtase_N"/>
</dbReference>